<accession>A0A0A8YV83</accession>
<reference evidence="2" key="1">
    <citation type="submission" date="2014-09" db="EMBL/GenBank/DDBJ databases">
        <authorList>
            <person name="Magalhaes I.L.F."/>
            <person name="Oliveira U."/>
            <person name="Santos F.R."/>
            <person name="Vidigal T.H.D.A."/>
            <person name="Brescovit A.D."/>
            <person name="Santos A.J."/>
        </authorList>
    </citation>
    <scope>NUCLEOTIDE SEQUENCE</scope>
    <source>
        <tissue evidence="2">Shoot tissue taken approximately 20 cm above the soil surface</tissue>
    </source>
</reference>
<sequence>MSTHRGTWSRSTSRPAWTSTSSTSTSSMVLHYSLMFRETQI</sequence>
<feature type="compositionally biased region" description="Low complexity" evidence="1">
    <location>
        <begin position="8"/>
        <end position="26"/>
    </location>
</feature>
<reference evidence="2" key="2">
    <citation type="journal article" date="2015" name="Data Brief">
        <title>Shoot transcriptome of the giant reed, Arundo donax.</title>
        <authorList>
            <person name="Barrero R.A."/>
            <person name="Guerrero F.D."/>
            <person name="Moolhuijzen P."/>
            <person name="Goolsby J.A."/>
            <person name="Tidwell J."/>
            <person name="Bellgard S.E."/>
            <person name="Bellgard M.I."/>
        </authorList>
    </citation>
    <scope>NUCLEOTIDE SEQUENCE</scope>
    <source>
        <tissue evidence="2">Shoot tissue taken approximately 20 cm above the soil surface</tissue>
    </source>
</reference>
<feature type="region of interest" description="Disordered" evidence="1">
    <location>
        <begin position="1"/>
        <end position="26"/>
    </location>
</feature>
<organism evidence="2">
    <name type="scientific">Arundo donax</name>
    <name type="common">Giant reed</name>
    <name type="synonym">Donax arundinaceus</name>
    <dbReference type="NCBI Taxonomy" id="35708"/>
    <lineage>
        <taxon>Eukaryota</taxon>
        <taxon>Viridiplantae</taxon>
        <taxon>Streptophyta</taxon>
        <taxon>Embryophyta</taxon>
        <taxon>Tracheophyta</taxon>
        <taxon>Spermatophyta</taxon>
        <taxon>Magnoliopsida</taxon>
        <taxon>Liliopsida</taxon>
        <taxon>Poales</taxon>
        <taxon>Poaceae</taxon>
        <taxon>PACMAD clade</taxon>
        <taxon>Arundinoideae</taxon>
        <taxon>Arundineae</taxon>
        <taxon>Arundo</taxon>
    </lineage>
</organism>
<proteinExistence type="predicted"/>
<dbReference type="EMBL" id="GBRH01266866">
    <property type="protein sequence ID" value="JAD31029.1"/>
    <property type="molecule type" value="Transcribed_RNA"/>
</dbReference>
<protein>
    <submittedName>
        <fullName evidence="2">Cyclase</fullName>
    </submittedName>
</protein>
<name>A0A0A8YV83_ARUDO</name>
<evidence type="ECO:0000313" key="2">
    <source>
        <dbReference type="EMBL" id="JAD31029.1"/>
    </source>
</evidence>
<dbReference type="AlphaFoldDB" id="A0A0A8YV83"/>
<evidence type="ECO:0000256" key="1">
    <source>
        <dbReference type="SAM" id="MobiDB-lite"/>
    </source>
</evidence>